<dbReference type="CDD" id="cd06664">
    <property type="entry name" value="IscU_like"/>
    <property type="match status" value="1"/>
</dbReference>
<dbReference type="EMBL" id="PQAP01000177">
    <property type="protein sequence ID" value="PWB69124.1"/>
    <property type="molecule type" value="Genomic_DNA"/>
</dbReference>
<dbReference type="InterPro" id="IPR002871">
    <property type="entry name" value="NIF_FeS_clus_asmbl_NifU_N"/>
</dbReference>
<evidence type="ECO:0000256" key="2">
    <source>
        <dbReference type="SAM" id="MobiDB-lite"/>
    </source>
</evidence>
<feature type="domain" description="NIF system FeS cluster assembly NifU N-terminal" evidence="3">
    <location>
        <begin position="8"/>
        <end position="127"/>
    </location>
</feature>
<dbReference type="GO" id="GO:0051536">
    <property type="term" value="F:iron-sulfur cluster binding"/>
    <property type="evidence" value="ECO:0007669"/>
    <property type="project" value="InterPro"/>
</dbReference>
<comment type="caution">
    <text evidence="4">The sequence shown here is derived from an EMBL/GenBank/DDBJ whole genome shotgun (WGS) entry which is preliminary data.</text>
</comment>
<evidence type="ECO:0000313" key="4">
    <source>
        <dbReference type="EMBL" id="PWB69124.1"/>
    </source>
</evidence>
<dbReference type="Proteomes" id="UP000250918">
    <property type="component" value="Unassembled WGS sequence"/>
</dbReference>
<protein>
    <submittedName>
        <fullName evidence="4">SUF system NifU family Fe-S cluster assembly protein</fullName>
    </submittedName>
</protein>
<dbReference type="SUPFAM" id="SSF82649">
    <property type="entry name" value="SufE/NifU"/>
    <property type="match status" value="1"/>
</dbReference>
<evidence type="ECO:0000313" key="5">
    <source>
        <dbReference type="Proteomes" id="UP000250918"/>
    </source>
</evidence>
<evidence type="ECO:0000256" key="1">
    <source>
        <dbReference type="ARBA" id="ARBA00006420"/>
    </source>
</evidence>
<reference evidence="4 5" key="1">
    <citation type="journal article" date="2018" name="ISME J.">
        <title>A methanotrophic archaeon couples anaerobic oxidation of methane to Fe(III) reduction.</title>
        <authorList>
            <person name="Cai C."/>
            <person name="Leu A.O."/>
            <person name="Xie G.J."/>
            <person name="Guo J."/>
            <person name="Feng Y."/>
            <person name="Zhao J.X."/>
            <person name="Tyson G.W."/>
            <person name="Yuan Z."/>
            <person name="Hu S."/>
        </authorList>
    </citation>
    <scope>NUCLEOTIDE SEQUENCE [LARGE SCALE GENOMIC DNA]</scope>
    <source>
        <strain evidence="4">FeB_12</strain>
    </source>
</reference>
<name>A0A855X185_9BACT</name>
<dbReference type="PANTHER" id="PTHR10093">
    <property type="entry name" value="IRON-SULFUR CLUSTER ASSEMBLY ENZYME NIFU HOMOLOG"/>
    <property type="match status" value="1"/>
</dbReference>
<dbReference type="GO" id="GO:0016226">
    <property type="term" value="P:iron-sulfur cluster assembly"/>
    <property type="evidence" value="ECO:0007669"/>
    <property type="project" value="InterPro"/>
</dbReference>
<gene>
    <name evidence="4" type="ORF">C3F09_10580</name>
</gene>
<sequence length="163" mass="17836">MSSNLDDMYREIILDHFRSPRGKKEVDRADISSDGQNPSCGDELSLQVEMDHDVLKDVHVSCRGCAISVASASMLAETIKGKSFEEVKALAETVKKMLKGEPTELPDDLGDIEALQGVRQFPVRIKCALLAWVTLVEGMKSYENGHAGHTTVSTEDGNGKTEK</sequence>
<dbReference type="AlphaFoldDB" id="A0A855X185"/>
<organism evidence="4 5">
    <name type="scientific">candidate division GN15 bacterium</name>
    <dbReference type="NCBI Taxonomy" id="2072418"/>
    <lineage>
        <taxon>Bacteria</taxon>
        <taxon>candidate division GN15</taxon>
    </lineage>
</organism>
<dbReference type="NCBIfam" id="TIGR01994">
    <property type="entry name" value="SUF_scaf_2"/>
    <property type="match status" value="1"/>
</dbReference>
<dbReference type="FunFam" id="3.90.1010.10:FF:000002">
    <property type="entry name" value="Iron-sulfur cluster assembly scaffold protein NifU"/>
    <property type="match status" value="1"/>
</dbReference>
<dbReference type="GO" id="GO:0005506">
    <property type="term" value="F:iron ion binding"/>
    <property type="evidence" value="ECO:0007669"/>
    <property type="project" value="InterPro"/>
</dbReference>
<dbReference type="Gene3D" id="3.90.1010.10">
    <property type="match status" value="1"/>
</dbReference>
<evidence type="ECO:0000259" key="3">
    <source>
        <dbReference type="Pfam" id="PF01592"/>
    </source>
</evidence>
<comment type="similarity">
    <text evidence="1">Belongs to the NifU family.</text>
</comment>
<dbReference type="Pfam" id="PF01592">
    <property type="entry name" value="NifU_N"/>
    <property type="match status" value="1"/>
</dbReference>
<feature type="region of interest" description="Disordered" evidence="2">
    <location>
        <begin position="144"/>
        <end position="163"/>
    </location>
</feature>
<accession>A0A855X185</accession>
<proteinExistence type="inferred from homology"/>